<feature type="region of interest" description="Disordered" evidence="9">
    <location>
        <begin position="527"/>
        <end position="552"/>
    </location>
</feature>
<dbReference type="GO" id="GO:0005851">
    <property type="term" value="C:eukaryotic translation initiation factor 2B complex"/>
    <property type="evidence" value="ECO:0007669"/>
    <property type="project" value="TreeGrafter"/>
</dbReference>
<dbReference type="STRING" id="200324.A0A2N5TZH1"/>
<evidence type="ECO:0000256" key="5">
    <source>
        <dbReference type="ARBA" id="ARBA00022917"/>
    </source>
</evidence>
<accession>A0A2N5TZH1</accession>
<dbReference type="SUPFAM" id="SSF51161">
    <property type="entry name" value="Trimeric LpxA-like enzymes"/>
    <property type="match status" value="1"/>
</dbReference>
<name>A0A2N5TZH1_9BASI</name>
<evidence type="ECO:0000256" key="1">
    <source>
        <dbReference type="ARBA" id="ARBA00004514"/>
    </source>
</evidence>
<dbReference type="AlphaFoldDB" id="A0A2N5TZH1"/>
<dbReference type="EMBL" id="PGCI01001093">
    <property type="protein sequence ID" value="PLW07979.1"/>
    <property type="molecule type" value="Genomic_DNA"/>
</dbReference>
<gene>
    <name evidence="12" type="ORF">PCANC_20115</name>
    <name evidence="13" type="ORF">PCASD_14101</name>
    <name evidence="11" type="ORF">PCASD_21460</name>
</gene>
<dbReference type="CDD" id="cd11558">
    <property type="entry name" value="W2_eIF2B_epsilon"/>
    <property type="match status" value="1"/>
</dbReference>
<keyword evidence="3" id="KW-0963">Cytoplasm</keyword>
<evidence type="ECO:0000313" key="13">
    <source>
        <dbReference type="EMBL" id="PLW33572.1"/>
    </source>
</evidence>
<evidence type="ECO:0000256" key="3">
    <source>
        <dbReference type="ARBA" id="ARBA00022490"/>
    </source>
</evidence>
<dbReference type="Pfam" id="PF02020">
    <property type="entry name" value="W2"/>
    <property type="match status" value="1"/>
</dbReference>
<feature type="region of interest" description="Disordered" evidence="9">
    <location>
        <begin position="714"/>
        <end position="738"/>
    </location>
</feature>
<dbReference type="GO" id="GO:0031369">
    <property type="term" value="F:translation initiation factor binding"/>
    <property type="evidence" value="ECO:0007669"/>
    <property type="project" value="InterPro"/>
</dbReference>
<dbReference type="InterPro" id="IPR051956">
    <property type="entry name" value="eIF2B_epsilon"/>
</dbReference>
<evidence type="ECO:0000256" key="4">
    <source>
        <dbReference type="ARBA" id="ARBA00022540"/>
    </source>
</evidence>
<evidence type="ECO:0000313" key="12">
    <source>
        <dbReference type="EMBL" id="PLW30882.1"/>
    </source>
</evidence>
<sequence>MAPKQKQNQTHLQADLKDEQILQSVLLADPFGAQDSWGPLARQANDDDDDENESDTKTGGSLPWCLMPLLGTPLLSWTLDSLALGGVQQVFLFIRDATDMVRSHLSTTPYLNPDSPMVVTIIPTTSFTPGDVLREVDSRALLKTKTGSGSDIGTFILARCGYIGNLDLSKAAQKFTTRRKEDGGLPCLSGIMESRAGRIGSSTSTSIHLLDPSSRLLYLHTNRYKFPHPKRIQIPPELFHEPKDLLMRSDLESIGIDLCSVEVPQLFTENFDYQVVRPDFVHGILTSDLLGKTILCEVVKESENLGSGVKWATLVGDVKTYDRAARGIIARRSQPFVLDQTRLEGHPVFTQRRGMIYIGKDVDLAPESKIGNSTCLAQSCTISHRAEVRQSYIGSSSIVGDQTQIDDSYIFDHVTIGSNTKIKNSIIGSHVTIKSDCVIEEGCLLGNGVVIGDGTELRGVNVSLSGPKGSCRLEGPGSIGVVWPRIDDASSETGSANDNASEDSDDEEGNVDMRNLKFARLGATYQNQDLDSPNSSSTSLSSLSSNASSSRSANIQNIESIGEVGSTQDFVVECVRSLERAFEEDHTVENATIELKTLRMASNVPQSQVRKIVLARVLKLAQNDLSKLTKWNKLIKSMMNTASHSNNRRSEEEEEEIDEMVEVLLDLQSFCCLEKNFTRLQAQESVKYFSKCLQAFYNYEIISEESLLKWFKSPKSKSSADPTLLSDDEDEDDHPKNHCLKLREVGGKLLQMLMEADSESSSDDN</sequence>
<dbReference type="EMBL" id="PGCI01000217">
    <property type="protein sequence ID" value="PLW33572.1"/>
    <property type="molecule type" value="Genomic_DNA"/>
</dbReference>
<evidence type="ECO:0000256" key="2">
    <source>
        <dbReference type="ARBA" id="ARBA00007878"/>
    </source>
</evidence>
<comment type="similarity">
    <text evidence="2">Belongs to the eIF-2B gamma/epsilon subunits family.</text>
</comment>
<dbReference type="InterPro" id="IPR029044">
    <property type="entry name" value="Nucleotide-diphossugar_trans"/>
</dbReference>
<organism evidence="12 14">
    <name type="scientific">Puccinia coronata f. sp. avenae</name>
    <dbReference type="NCBI Taxonomy" id="200324"/>
    <lineage>
        <taxon>Eukaryota</taxon>
        <taxon>Fungi</taxon>
        <taxon>Dikarya</taxon>
        <taxon>Basidiomycota</taxon>
        <taxon>Pucciniomycotina</taxon>
        <taxon>Pucciniomycetes</taxon>
        <taxon>Pucciniales</taxon>
        <taxon>Pucciniaceae</taxon>
        <taxon>Puccinia</taxon>
    </lineage>
</organism>
<dbReference type="SUPFAM" id="SSF48371">
    <property type="entry name" value="ARM repeat"/>
    <property type="match status" value="1"/>
</dbReference>
<comment type="subcellular location">
    <subcellularLocation>
        <location evidence="1">Cytoplasm</location>
        <location evidence="1">Cytosol</location>
    </subcellularLocation>
</comment>
<evidence type="ECO:0000256" key="6">
    <source>
        <dbReference type="ARBA" id="ARBA00044144"/>
    </source>
</evidence>
<dbReference type="GO" id="GO:0005085">
    <property type="term" value="F:guanyl-nucleotide exchange factor activity"/>
    <property type="evidence" value="ECO:0007669"/>
    <property type="project" value="InterPro"/>
</dbReference>
<feature type="region of interest" description="Disordered" evidence="9">
    <location>
        <begin position="32"/>
        <end position="59"/>
    </location>
</feature>
<evidence type="ECO:0000313" key="15">
    <source>
        <dbReference type="Proteomes" id="UP000235392"/>
    </source>
</evidence>
<evidence type="ECO:0000259" key="10">
    <source>
        <dbReference type="PROSITE" id="PS51363"/>
    </source>
</evidence>
<dbReference type="Proteomes" id="UP000235388">
    <property type="component" value="Unassembled WGS sequence"/>
</dbReference>
<dbReference type="InterPro" id="IPR011004">
    <property type="entry name" value="Trimer_LpxA-like_sf"/>
</dbReference>
<feature type="compositionally biased region" description="Low complexity" evidence="9">
    <location>
        <begin position="532"/>
        <end position="552"/>
    </location>
</feature>
<protein>
    <recommendedName>
        <fullName evidence="6">Translation initiation factor eIF2B subunit epsilon</fullName>
    </recommendedName>
    <alternativeName>
        <fullName evidence="7">eIF2B GDP-GTP exchange factor subunit epsilon</fullName>
    </alternativeName>
</protein>
<evidence type="ECO:0000256" key="8">
    <source>
        <dbReference type="ARBA" id="ARBA00046432"/>
    </source>
</evidence>
<dbReference type="OrthoDB" id="424572at2759"/>
<evidence type="ECO:0000256" key="9">
    <source>
        <dbReference type="SAM" id="MobiDB-lite"/>
    </source>
</evidence>
<feature type="domain" description="W2" evidence="10">
    <location>
        <begin position="564"/>
        <end position="763"/>
    </location>
</feature>
<dbReference type="PROSITE" id="PS51363">
    <property type="entry name" value="W2"/>
    <property type="match status" value="1"/>
</dbReference>
<evidence type="ECO:0000313" key="14">
    <source>
        <dbReference type="Proteomes" id="UP000235388"/>
    </source>
</evidence>
<dbReference type="InterPro" id="IPR044123">
    <property type="entry name" value="W2_eIF2B_epsilon"/>
</dbReference>
<dbReference type="InterPro" id="IPR056764">
    <property type="entry name" value="LbH_EIF2B3/5"/>
</dbReference>
<proteinExistence type="inferred from homology"/>
<comment type="caution">
    <text evidence="12">The sequence shown here is derived from an EMBL/GenBank/DDBJ whole genome shotgun (WGS) entry which is preliminary data.</text>
</comment>
<evidence type="ECO:0000256" key="7">
    <source>
        <dbReference type="ARBA" id="ARBA00044345"/>
    </source>
</evidence>
<dbReference type="SUPFAM" id="SSF53448">
    <property type="entry name" value="Nucleotide-diphospho-sugar transferases"/>
    <property type="match status" value="1"/>
</dbReference>
<keyword evidence="4" id="KW-0396">Initiation factor</keyword>
<dbReference type="InterPro" id="IPR003307">
    <property type="entry name" value="W2_domain"/>
</dbReference>
<dbReference type="Proteomes" id="UP000235392">
    <property type="component" value="Unassembled WGS sequence"/>
</dbReference>
<dbReference type="GO" id="GO:0003743">
    <property type="term" value="F:translation initiation factor activity"/>
    <property type="evidence" value="ECO:0007669"/>
    <property type="project" value="TreeGrafter"/>
</dbReference>
<dbReference type="Pfam" id="PF25084">
    <property type="entry name" value="LbH_EIF2B"/>
    <property type="match status" value="1"/>
</dbReference>
<comment type="subunit">
    <text evidence="8">Component of the translation initiation factor 2B (eIF2B) complex which is a heterodecamer of two sets of five different subunits: alpha, beta, gamma, delta and epsilon. Subunits alpha, beta and delta comprise a regulatory subcomplex and subunits epsilon and gamma comprise a catalytic subcomplex. Within the complex, the hexameric regulatory complex resides at the center, with the two heterodimeric catalytic subcomplexes bound on opposite sides.</text>
</comment>
<reference evidence="14 15" key="1">
    <citation type="submission" date="2017-11" db="EMBL/GenBank/DDBJ databases">
        <title>De novo assembly and phasing of dikaryotic genomes from two isolates of Puccinia coronata f. sp. avenae, the causal agent of oat crown rust.</title>
        <authorList>
            <person name="Miller M.E."/>
            <person name="Zhang Y."/>
            <person name="Omidvar V."/>
            <person name="Sperschneider J."/>
            <person name="Schwessinger B."/>
            <person name="Raley C."/>
            <person name="Palmer J.M."/>
            <person name="Garnica D."/>
            <person name="Upadhyaya N."/>
            <person name="Rathjen J."/>
            <person name="Taylor J.M."/>
            <person name="Park R.F."/>
            <person name="Dodds P.N."/>
            <person name="Hirsch C.D."/>
            <person name="Kianian S.F."/>
            <person name="Figueroa M."/>
        </authorList>
    </citation>
    <scope>NUCLEOTIDE SEQUENCE [LARGE SCALE GENOMIC DNA]</scope>
    <source>
        <strain evidence="12">12NC29</strain>
        <strain evidence="11">12SD80</strain>
    </source>
</reference>
<feature type="compositionally biased region" description="Acidic residues" evidence="9">
    <location>
        <begin position="500"/>
        <end position="510"/>
    </location>
</feature>
<keyword evidence="14" id="KW-1185">Reference proteome</keyword>
<dbReference type="PANTHER" id="PTHR45887:SF1">
    <property type="entry name" value="TRANSLATION INITIATION FACTOR EIF-2B SUBUNIT EPSILON"/>
    <property type="match status" value="1"/>
</dbReference>
<dbReference type="Gene3D" id="2.160.10.10">
    <property type="entry name" value="Hexapeptide repeat proteins"/>
    <property type="match status" value="1"/>
</dbReference>
<dbReference type="InterPro" id="IPR016024">
    <property type="entry name" value="ARM-type_fold"/>
</dbReference>
<feature type="region of interest" description="Disordered" evidence="9">
    <location>
        <begin position="482"/>
        <end position="510"/>
    </location>
</feature>
<keyword evidence="5" id="KW-0648">Protein biosynthesis</keyword>
<dbReference type="Gene3D" id="1.25.40.180">
    <property type="match status" value="1"/>
</dbReference>
<evidence type="ECO:0000313" key="11">
    <source>
        <dbReference type="EMBL" id="PLW07979.1"/>
    </source>
</evidence>
<dbReference type="EMBL" id="PGCJ01000363">
    <property type="protein sequence ID" value="PLW30882.1"/>
    <property type="molecule type" value="Genomic_DNA"/>
</dbReference>
<dbReference type="PANTHER" id="PTHR45887">
    <property type="entry name" value="TRANSLATION INITIATION FACTOR EIF-2B SUBUNIT EPSILON"/>
    <property type="match status" value="1"/>
</dbReference>